<dbReference type="RefSeq" id="WP_241348773.1">
    <property type="nucleotide sequence ID" value="NZ_JAKZGP010000036.1"/>
</dbReference>
<accession>A0ABS9V2G8</accession>
<evidence type="ECO:0000313" key="2">
    <source>
        <dbReference type="EMBL" id="MCH7410409.1"/>
    </source>
</evidence>
<gene>
    <name evidence="2" type="ORF">MM239_13460</name>
</gene>
<organism evidence="2 3">
    <name type="scientific">Belliella filtrata</name>
    <dbReference type="NCBI Taxonomy" id="2923435"/>
    <lineage>
        <taxon>Bacteria</taxon>
        <taxon>Pseudomonadati</taxon>
        <taxon>Bacteroidota</taxon>
        <taxon>Cytophagia</taxon>
        <taxon>Cytophagales</taxon>
        <taxon>Cyclobacteriaceae</taxon>
        <taxon>Belliella</taxon>
    </lineage>
</organism>
<feature type="transmembrane region" description="Helical" evidence="1">
    <location>
        <begin position="7"/>
        <end position="28"/>
    </location>
</feature>
<keyword evidence="1" id="KW-0472">Membrane</keyword>
<evidence type="ECO:0000256" key="1">
    <source>
        <dbReference type="SAM" id="Phobius"/>
    </source>
</evidence>
<sequence>MEITLEHSIYFYIILGIMFIIAISSDLLKKSHQALLLRFKKLENSNDAWYKVDGYDIKNLYKNGKLVKIYSYKNGKVHGKVKTYFEPSTIYIEDTFFEGKLIAYKIFDSEGEVVKSESLVDLKSKET</sequence>
<keyword evidence="3" id="KW-1185">Reference proteome</keyword>
<dbReference type="Gene3D" id="2.20.110.10">
    <property type="entry name" value="Histone H3 K4-specific methyltransferase SET7/9 N-terminal domain"/>
    <property type="match status" value="1"/>
</dbReference>
<dbReference type="SUPFAM" id="SSF82185">
    <property type="entry name" value="Histone H3 K4-specific methyltransferase SET7/9 N-terminal domain"/>
    <property type="match status" value="1"/>
</dbReference>
<evidence type="ECO:0000313" key="3">
    <source>
        <dbReference type="Proteomes" id="UP001165489"/>
    </source>
</evidence>
<dbReference type="Proteomes" id="UP001165489">
    <property type="component" value="Unassembled WGS sequence"/>
</dbReference>
<proteinExistence type="predicted"/>
<keyword evidence="1" id="KW-0812">Transmembrane</keyword>
<keyword evidence="1" id="KW-1133">Transmembrane helix</keyword>
<evidence type="ECO:0008006" key="4">
    <source>
        <dbReference type="Google" id="ProtNLM"/>
    </source>
</evidence>
<dbReference type="EMBL" id="JAKZGP010000036">
    <property type="protein sequence ID" value="MCH7410409.1"/>
    <property type="molecule type" value="Genomic_DNA"/>
</dbReference>
<protein>
    <recommendedName>
        <fullName evidence="4">MORN repeat variant</fullName>
    </recommendedName>
</protein>
<comment type="caution">
    <text evidence="2">The sequence shown here is derived from an EMBL/GenBank/DDBJ whole genome shotgun (WGS) entry which is preliminary data.</text>
</comment>
<reference evidence="2" key="1">
    <citation type="submission" date="2022-03" db="EMBL/GenBank/DDBJ databases">
        <title>De novo assembled genomes of Belliella spp. (Cyclobacteriaceae) strains.</title>
        <authorList>
            <person name="Szabo A."/>
            <person name="Korponai K."/>
            <person name="Felfoldi T."/>
        </authorList>
    </citation>
    <scope>NUCLEOTIDE SEQUENCE</scope>
    <source>
        <strain evidence="2">DSM 111904</strain>
    </source>
</reference>
<name>A0ABS9V2G8_9BACT</name>